<proteinExistence type="predicted"/>
<accession>A0ABM8M5E3</accession>
<evidence type="ECO:0000313" key="2">
    <source>
        <dbReference type="Proteomes" id="UP000626656"/>
    </source>
</evidence>
<keyword evidence="2" id="KW-1185">Reference proteome</keyword>
<dbReference type="EMBL" id="CAHJWF010000060">
    <property type="protein sequence ID" value="CAB5497896.1"/>
    <property type="molecule type" value="Genomic_DNA"/>
</dbReference>
<dbReference type="Proteomes" id="UP000626656">
    <property type="component" value="Unassembled WGS sequence"/>
</dbReference>
<gene>
    <name evidence="1" type="ORF">AZO1586I_251</name>
</gene>
<organism evidence="1 2">
    <name type="scientific">Bathymodiolus thermophilus thioautotrophic gill symbiont</name>
    <dbReference type="NCBI Taxonomy" id="2360"/>
    <lineage>
        <taxon>Bacteria</taxon>
        <taxon>Pseudomonadati</taxon>
        <taxon>Pseudomonadota</taxon>
        <taxon>Gammaproteobacteria</taxon>
        <taxon>sulfur-oxidizing symbionts</taxon>
    </lineage>
</organism>
<reference evidence="1 2" key="1">
    <citation type="submission" date="2020-05" db="EMBL/GenBank/DDBJ databases">
        <authorList>
            <person name="Petersen J."/>
            <person name="Sayavedra L."/>
        </authorList>
    </citation>
    <scope>NUCLEOTIDE SEQUENCE [LARGE SCALE GENOMIC DNA]</scope>
    <source>
        <strain evidence="1">B azoricus SOX ET2 1586I</strain>
    </source>
</reference>
<name>A0ABM8M5E3_9GAMM</name>
<comment type="caution">
    <text evidence="1">The sequence shown here is derived from an EMBL/GenBank/DDBJ whole genome shotgun (WGS) entry which is preliminary data.</text>
</comment>
<sequence>MWCWITSSFVDLDGWKNGWFWFGWNGFLRGDYLCKGLF</sequence>
<evidence type="ECO:0000313" key="1">
    <source>
        <dbReference type="EMBL" id="CAB5497896.1"/>
    </source>
</evidence>
<protein>
    <submittedName>
        <fullName evidence="1">Uncharacterized protein</fullName>
    </submittedName>
</protein>